<evidence type="ECO:0000313" key="2">
    <source>
        <dbReference type="Proteomes" id="UP000195442"/>
    </source>
</evidence>
<name>A0A1R4HG19_9GAMM</name>
<evidence type="ECO:0000313" key="1">
    <source>
        <dbReference type="EMBL" id="SJM95165.1"/>
    </source>
</evidence>
<proteinExistence type="predicted"/>
<organism evidence="1 2">
    <name type="scientific">Crenothrix polyspora</name>
    <dbReference type="NCBI Taxonomy" id="360316"/>
    <lineage>
        <taxon>Bacteria</taxon>
        <taxon>Pseudomonadati</taxon>
        <taxon>Pseudomonadota</taxon>
        <taxon>Gammaproteobacteria</taxon>
        <taxon>Methylococcales</taxon>
        <taxon>Crenotrichaceae</taxon>
        <taxon>Crenothrix</taxon>
    </lineage>
</organism>
<accession>A0A1R4HG19</accession>
<dbReference type="Proteomes" id="UP000195442">
    <property type="component" value="Unassembled WGS sequence"/>
</dbReference>
<reference evidence="2" key="1">
    <citation type="submission" date="2017-02" db="EMBL/GenBank/DDBJ databases">
        <authorList>
            <person name="Daims H."/>
        </authorList>
    </citation>
    <scope>NUCLEOTIDE SEQUENCE [LARGE SCALE GENOMIC DNA]</scope>
</reference>
<dbReference type="AlphaFoldDB" id="A0A1R4HG19"/>
<sequence>MTEESIRYLKENIPILANAAVKQAYWQALATGSNVLFCENDLMARSVKLSWYPPIQLI</sequence>
<dbReference type="EMBL" id="FUKJ01000409">
    <property type="protein sequence ID" value="SJM95165.1"/>
    <property type="molecule type" value="Genomic_DNA"/>
</dbReference>
<protein>
    <submittedName>
        <fullName evidence="1">Uncharacterized protein</fullName>
    </submittedName>
</protein>
<keyword evidence="2" id="KW-1185">Reference proteome</keyword>
<gene>
    <name evidence="1" type="ORF">CRENPOLYSF2_4670001</name>
</gene>
<dbReference type="RefSeq" id="WP_179210305.1">
    <property type="nucleotide sequence ID" value="NZ_FUKJ01000409.1"/>
</dbReference>